<evidence type="ECO:0000256" key="4">
    <source>
        <dbReference type="ARBA" id="ARBA00022723"/>
    </source>
</evidence>
<accession>A0A069D6M2</accession>
<dbReference type="InterPro" id="IPR050793">
    <property type="entry name" value="CMP-NeuNAc_synthase"/>
</dbReference>
<organism evidence="8 9">
    <name type="scientific">Bacteroides graminisolvens DSM 19988 = JCM 15093</name>
    <dbReference type="NCBI Taxonomy" id="1121097"/>
    <lineage>
        <taxon>Bacteria</taxon>
        <taxon>Pseudomonadati</taxon>
        <taxon>Bacteroidota</taxon>
        <taxon>Bacteroidia</taxon>
        <taxon>Bacteroidales</taxon>
        <taxon>Bacteroidaceae</taxon>
        <taxon>Bacteroides</taxon>
    </lineage>
</organism>
<dbReference type="NCBIfam" id="TIGR01670">
    <property type="entry name" value="KdsC-phosphatas"/>
    <property type="match status" value="1"/>
</dbReference>
<gene>
    <name evidence="8" type="ORF">JCM15093_3277</name>
</gene>
<dbReference type="OrthoDB" id="9805604at2"/>
<dbReference type="GO" id="GO:0008781">
    <property type="term" value="F:N-acylneuraminate cytidylyltransferase activity"/>
    <property type="evidence" value="ECO:0007669"/>
    <property type="project" value="TreeGrafter"/>
</dbReference>
<name>A0A069D6M2_9BACE</name>
<evidence type="ECO:0000313" key="8">
    <source>
        <dbReference type="EMBL" id="GAK37985.1"/>
    </source>
</evidence>
<keyword evidence="6 7" id="KW-0460">Magnesium</keyword>
<dbReference type="SFLD" id="SFLDS00003">
    <property type="entry name" value="Haloacid_Dehalogenase"/>
    <property type="match status" value="1"/>
</dbReference>
<dbReference type="FunFam" id="3.40.50.1000:FF:000029">
    <property type="entry name" value="3-deoxy-D-manno-octulosonate 8-phosphate phosphatase KdsC"/>
    <property type="match status" value="1"/>
</dbReference>
<dbReference type="InterPro" id="IPR023214">
    <property type="entry name" value="HAD_sf"/>
</dbReference>
<dbReference type="Proteomes" id="UP000027601">
    <property type="component" value="Unassembled WGS sequence"/>
</dbReference>
<dbReference type="SFLD" id="SFLDG01138">
    <property type="entry name" value="C1.6.2:_Deoxy-d-mannose-octulo"/>
    <property type="match status" value="1"/>
</dbReference>
<dbReference type="InterPro" id="IPR010023">
    <property type="entry name" value="KdsC_fam"/>
</dbReference>
<dbReference type="Gene3D" id="3.40.50.1000">
    <property type="entry name" value="HAD superfamily/HAD-like"/>
    <property type="match status" value="1"/>
</dbReference>
<comment type="similarity">
    <text evidence="2">Belongs to the KdsC family.</text>
</comment>
<evidence type="ECO:0000313" key="9">
    <source>
        <dbReference type="Proteomes" id="UP000027601"/>
    </source>
</evidence>
<proteinExistence type="inferred from homology"/>
<sequence length="173" mass="19154">MSTINYDLNQIKALAFDVDGVLSSDVLSLHPTGEPMRTVNVKDGYALQLAVKLGFHVAIITGGRTEAVRKRFAGLGIENIYMGSCVKIHDYRDFRDKHGLKDEQILYMGDDVPDIEVMRECGLPCCPRDAAAEVKQVALYISHQDGGYGCGRDVIEQILKSQGKWMNGDAFGW</sequence>
<dbReference type="eggNOG" id="COG1778">
    <property type="taxonomic scope" value="Bacteria"/>
</dbReference>
<feature type="binding site" evidence="7">
    <location>
        <position position="17"/>
    </location>
    <ligand>
        <name>Mg(2+)</name>
        <dbReference type="ChEBI" id="CHEBI:18420"/>
    </ligand>
</feature>
<dbReference type="AlphaFoldDB" id="A0A069D6M2"/>
<feature type="binding site" evidence="7">
    <location>
        <position position="110"/>
    </location>
    <ligand>
        <name>Mg(2+)</name>
        <dbReference type="ChEBI" id="CHEBI:18420"/>
    </ligand>
</feature>
<dbReference type="STRING" id="1121097.GCA_000428125_03052"/>
<dbReference type="RefSeq" id="WP_024997526.1">
    <property type="nucleotide sequence ID" value="NZ_ATZI01000024.1"/>
</dbReference>
<dbReference type="InterPro" id="IPR036412">
    <property type="entry name" value="HAD-like_sf"/>
</dbReference>
<keyword evidence="5" id="KW-0378">Hydrolase</keyword>
<dbReference type="SUPFAM" id="SSF56784">
    <property type="entry name" value="HAD-like"/>
    <property type="match status" value="1"/>
</dbReference>
<evidence type="ECO:0000256" key="1">
    <source>
        <dbReference type="ARBA" id="ARBA00001946"/>
    </source>
</evidence>
<dbReference type="CDD" id="cd01630">
    <property type="entry name" value="HAD_KDO-like"/>
    <property type="match status" value="1"/>
</dbReference>
<dbReference type="PANTHER" id="PTHR21485">
    <property type="entry name" value="HAD SUPERFAMILY MEMBERS CMAS AND KDSC"/>
    <property type="match status" value="1"/>
</dbReference>
<dbReference type="PANTHER" id="PTHR21485:SF3">
    <property type="entry name" value="N-ACYLNEURAMINATE CYTIDYLYLTRANSFERASE"/>
    <property type="match status" value="1"/>
</dbReference>
<keyword evidence="9" id="KW-1185">Reference proteome</keyword>
<evidence type="ECO:0000256" key="3">
    <source>
        <dbReference type="ARBA" id="ARBA00011881"/>
    </source>
</evidence>
<dbReference type="GO" id="GO:0016788">
    <property type="term" value="F:hydrolase activity, acting on ester bonds"/>
    <property type="evidence" value="ECO:0007669"/>
    <property type="project" value="InterPro"/>
</dbReference>
<protein>
    <submittedName>
        <fullName evidence="8">3-deoxy-D-manno-octulosonate 8-phosphate phosphatase</fullName>
    </submittedName>
</protein>
<evidence type="ECO:0000256" key="5">
    <source>
        <dbReference type="ARBA" id="ARBA00022801"/>
    </source>
</evidence>
<comment type="caution">
    <text evidence="8">The sequence shown here is derived from an EMBL/GenBank/DDBJ whole genome shotgun (WGS) entry which is preliminary data.</text>
</comment>
<evidence type="ECO:0000256" key="2">
    <source>
        <dbReference type="ARBA" id="ARBA00005893"/>
    </source>
</evidence>
<feature type="binding site" evidence="7">
    <location>
        <position position="19"/>
    </location>
    <ligand>
        <name>substrate</name>
    </ligand>
</feature>
<evidence type="ECO:0000256" key="7">
    <source>
        <dbReference type="PIRSR" id="PIRSR006118-2"/>
    </source>
</evidence>
<comment type="cofactor">
    <cofactor evidence="1 7">
        <name>Mg(2+)</name>
        <dbReference type="ChEBI" id="CHEBI:18420"/>
    </cofactor>
</comment>
<evidence type="ECO:0000256" key="6">
    <source>
        <dbReference type="ARBA" id="ARBA00022842"/>
    </source>
</evidence>
<dbReference type="GO" id="GO:0046872">
    <property type="term" value="F:metal ion binding"/>
    <property type="evidence" value="ECO:0007669"/>
    <property type="project" value="UniProtKB-KW"/>
</dbReference>
<dbReference type="SFLD" id="SFLDG01136">
    <property type="entry name" value="C1.6:_Phosphoserine_Phosphatas"/>
    <property type="match status" value="1"/>
</dbReference>
<comment type="subunit">
    <text evidence="3">Homotetramer.</text>
</comment>
<dbReference type="EMBL" id="BAJS01000034">
    <property type="protein sequence ID" value="GAK37985.1"/>
    <property type="molecule type" value="Genomic_DNA"/>
</dbReference>
<reference evidence="8 9" key="1">
    <citation type="journal article" date="2015" name="Microbes Environ.">
        <title>Distribution and evolution of nitrogen fixation genes in the phylum bacteroidetes.</title>
        <authorList>
            <person name="Inoue J."/>
            <person name="Oshima K."/>
            <person name="Suda W."/>
            <person name="Sakamoto M."/>
            <person name="Iino T."/>
            <person name="Noda S."/>
            <person name="Hongoh Y."/>
            <person name="Hattori M."/>
            <person name="Ohkuma M."/>
        </authorList>
    </citation>
    <scope>NUCLEOTIDE SEQUENCE [LARGE SCALE GENOMIC DNA]</scope>
    <source>
        <strain evidence="8 9">JCM 15093</strain>
    </source>
</reference>
<dbReference type="PIRSF" id="PIRSF006118">
    <property type="entry name" value="KDO8-P_Ptase"/>
    <property type="match status" value="1"/>
</dbReference>
<keyword evidence="4 7" id="KW-0479">Metal-binding</keyword>